<dbReference type="Proteomes" id="UP000186309">
    <property type="component" value="Chromosome"/>
</dbReference>
<dbReference type="PANTHER" id="PTHR30093">
    <property type="entry name" value="GENERAL SECRETION PATHWAY PROTEIN G"/>
    <property type="match status" value="1"/>
</dbReference>
<dbReference type="InterPro" id="IPR011453">
    <property type="entry name" value="DUF1559"/>
</dbReference>
<dbReference type="EMBL" id="CP019082">
    <property type="protein sequence ID" value="APW58864.1"/>
    <property type="molecule type" value="Genomic_DNA"/>
</dbReference>
<dbReference type="NCBIfam" id="TIGR02532">
    <property type="entry name" value="IV_pilin_GFxxxE"/>
    <property type="match status" value="1"/>
</dbReference>
<name>A0A1U7CIV0_9BACT</name>
<dbReference type="InterPro" id="IPR045584">
    <property type="entry name" value="Pilin-like"/>
</dbReference>
<organism evidence="3 4">
    <name type="scientific">Paludisphaera borealis</name>
    <dbReference type="NCBI Taxonomy" id="1387353"/>
    <lineage>
        <taxon>Bacteria</taxon>
        <taxon>Pseudomonadati</taxon>
        <taxon>Planctomycetota</taxon>
        <taxon>Planctomycetia</taxon>
        <taxon>Isosphaerales</taxon>
        <taxon>Isosphaeraceae</taxon>
        <taxon>Paludisphaera</taxon>
    </lineage>
</organism>
<dbReference type="KEGG" id="pbor:BSF38_00272"/>
<keyword evidence="4" id="KW-1185">Reference proteome</keyword>
<dbReference type="Pfam" id="PF07963">
    <property type="entry name" value="N_methyl"/>
    <property type="match status" value="1"/>
</dbReference>
<gene>
    <name evidence="3" type="ORF">BSF38_00272</name>
</gene>
<evidence type="ECO:0000313" key="3">
    <source>
        <dbReference type="EMBL" id="APW58864.1"/>
    </source>
</evidence>
<feature type="domain" description="DUF1559" evidence="2">
    <location>
        <begin position="36"/>
        <end position="310"/>
    </location>
</feature>
<feature type="transmembrane region" description="Helical" evidence="1">
    <location>
        <begin position="12"/>
        <end position="35"/>
    </location>
</feature>
<dbReference type="RefSeq" id="WP_076343121.1">
    <property type="nucleotide sequence ID" value="NZ_CP019082.1"/>
</dbReference>
<dbReference type="AlphaFoldDB" id="A0A1U7CIV0"/>
<accession>A0A1U7CIV0</accession>
<evidence type="ECO:0000313" key="4">
    <source>
        <dbReference type="Proteomes" id="UP000186309"/>
    </source>
</evidence>
<dbReference type="SUPFAM" id="SSF54523">
    <property type="entry name" value="Pili subunits"/>
    <property type="match status" value="1"/>
</dbReference>
<keyword evidence="1" id="KW-1133">Transmembrane helix</keyword>
<dbReference type="STRING" id="1387353.BSF38_00272"/>
<dbReference type="Gene3D" id="3.30.700.10">
    <property type="entry name" value="Glycoprotein, Type 4 Pilin"/>
    <property type="match status" value="1"/>
</dbReference>
<dbReference type="InterPro" id="IPR027558">
    <property type="entry name" value="Pre_pil_HX9DG_C"/>
</dbReference>
<proteinExistence type="predicted"/>
<protein>
    <recommendedName>
        <fullName evidence="2">DUF1559 domain-containing protein</fullName>
    </recommendedName>
</protein>
<evidence type="ECO:0000256" key="1">
    <source>
        <dbReference type="SAM" id="Phobius"/>
    </source>
</evidence>
<dbReference type="NCBIfam" id="TIGR04294">
    <property type="entry name" value="pre_pil_HX9DG"/>
    <property type="match status" value="1"/>
</dbReference>
<dbReference type="PANTHER" id="PTHR30093:SF2">
    <property type="entry name" value="TYPE II SECRETION SYSTEM PROTEIN H"/>
    <property type="match status" value="1"/>
</dbReference>
<dbReference type="InterPro" id="IPR012902">
    <property type="entry name" value="N_methyl_site"/>
</dbReference>
<dbReference type="PROSITE" id="PS00409">
    <property type="entry name" value="PROKAR_NTER_METHYL"/>
    <property type="match status" value="1"/>
</dbReference>
<keyword evidence="1" id="KW-0812">Transmembrane</keyword>
<sequence>MLNDSPSTRRGFTLIELLVVIAIIAVLIALLLPAVQSAREAARRAQCVNNLKQLALAANNYESAFGSLPPAMLTNRIGTTTHSNHIGPSAFVYMAPYYEQSALANSYNFDMAIFAGANATVGNIALSALWCPSDGAINKAQLLDADWYLDQPPGDFYNHASSYVGCEGMWPVRLRPWIGGGAQKNGAISTTESRTANGVMRSKHATRLAEVTDGTSNTFLFSEHAKAIFSDATIQLDPWTFGFYWQSGYYTNTLFDAMYPPNAHRKYAGNLAYPSGWWYVTVQAASSMHPGGANFAFCDGSVRFVKETIQSWAIDPSTSDPVGIAINPVEGYPMYSLGAAQPGVYQALSSRAGGEVVSADSY</sequence>
<dbReference type="OrthoDB" id="262194at2"/>
<keyword evidence="1" id="KW-0472">Membrane</keyword>
<dbReference type="Pfam" id="PF07596">
    <property type="entry name" value="SBP_bac_10"/>
    <property type="match status" value="1"/>
</dbReference>
<evidence type="ECO:0000259" key="2">
    <source>
        <dbReference type="Pfam" id="PF07596"/>
    </source>
</evidence>
<reference evidence="4" key="1">
    <citation type="submission" date="2016-12" db="EMBL/GenBank/DDBJ databases">
        <title>Comparative genomics of four Isosphaeraceae planctomycetes: a common pool of plasmids and glycoside hydrolase genes.</title>
        <authorList>
            <person name="Ivanova A."/>
        </authorList>
    </citation>
    <scope>NUCLEOTIDE SEQUENCE [LARGE SCALE GENOMIC DNA]</scope>
    <source>
        <strain evidence="4">PX4</strain>
    </source>
</reference>